<gene>
    <name evidence="2" type="ORF">E5676_scaffold218G00290</name>
</gene>
<dbReference type="EMBL" id="SSTD01015334">
    <property type="protein sequence ID" value="TYK02834.1"/>
    <property type="molecule type" value="Genomic_DNA"/>
</dbReference>
<evidence type="ECO:0000256" key="1">
    <source>
        <dbReference type="SAM" id="MobiDB-lite"/>
    </source>
</evidence>
<proteinExistence type="predicted"/>
<feature type="region of interest" description="Disordered" evidence="1">
    <location>
        <begin position="42"/>
        <end position="65"/>
    </location>
</feature>
<accession>A0A5D3BUH6</accession>
<comment type="caution">
    <text evidence="2">The sequence shown here is derived from an EMBL/GenBank/DDBJ whole genome shotgun (WGS) entry which is preliminary data.</text>
</comment>
<keyword evidence="2" id="KW-0378">Hydrolase</keyword>
<dbReference type="GO" id="GO:0006508">
    <property type="term" value="P:proteolysis"/>
    <property type="evidence" value="ECO:0007669"/>
    <property type="project" value="UniProtKB-KW"/>
</dbReference>
<dbReference type="AlphaFoldDB" id="A0A5D3BUH6"/>
<protein>
    <submittedName>
        <fullName evidence="2">Gag protease polyprotein</fullName>
    </submittedName>
</protein>
<dbReference type="GO" id="GO:0008233">
    <property type="term" value="F:peptidase activity"/>
    <property type="evidence" value="ECO:0007669"/>
    <property type="project" value="UniProtKB-KW"/>
</dbReference>
<reference evidence="2 3" key="1">
    <citation type="submission" date="2019-08" db="EMBL/GenBank/DDBJ databases">
        <title>Draft genome sequences of two oriental melons (Cucumis melo L. var makuwa).</title>
        <authorList>
            <person name="Kwon S.-Y."/>
        </authorList>
    </citation>
    <scope>NUCLEOTIDE SEQUENCE [LARGE SCALE GENOMIC DNA]</scope>
    <source>
        <strain evidence="3">cv. Chang Bougi</strain>
        <tissue evidence="2">Leaf</tissue>
    </source>
</reference>
<evidence type="ECO:0000313" key="2">
    <source>
        <dbReference type="EMBL" id="TYK02834.1"/>
    </source>
</evidence>
<dbReference type="Proteomes" id="UP000321947">
    <property type="component" value="Unassembled WGS sequence"/>
</dbReference>
<keyword evidence="2" id="KW-0645">Protease</keyword>
<name>A0A5D3BUH6_CUCMM</name>
<evidence type="ECO:0000313" key="3">
    <source>
        <dbReference type="Proteomes" id="UP000321947"/>
    </source>
</evidence>
<organism evidence="2 3">
    <name type="scientific">Cucumis melo var. makuwa</name>
    <name type="common">Oriental melon</name>
    <dbReference type="NCBI Taxonomy" id="1194695"/>
    <lineage>
        <taxon>Eukaryota</taxon>
        <taxon>Viridiplantae</taxon>
        <taxon>Streptophyta</taxon>
        <taxon>Embryophyta</taxon>
        <taxon>Tracheophyta</taxon>
        <taxon>Spermatophyta</taxon>
        <taxon>Magnoliopsida</taxon>
        <taxon>eudicotyledons</taxon>
        <taxon>Gunneridae</taxon>
        <taxon>Pentapetalae</taxon>
        <taxon>rosids</taxon>
        <taxon>fabids</taxon>
        <taxon>Cucurbitales</taxon>
        <taxon>Cucurbitaceae</taxon>
        <taxon>Benincaseae</taxon>
        <taxon>Cucumis</taxon>
    </lineage>
</organism>
<feature type="compositionally biased region" description="Polar residues" evidence="1">
    <location>
        <begin position="53"/>
        <end position="65"/>
    </location>
</feature>
<sequence>MDVIEDHHSFDDCVFPWVHHRLACFYEITDCTCLGTCQLRGRGRGKSKGKLANDQNPLSLASETSGKMLPCRGACRWGGRGGRGAGRIQPEEQPAVQATDPTAFVTQADLAAMEKRYQDMLRDALAPFHAAQQASIAPVQTQAALAQTQTAPA</sequence>